<name>A0ABU6QME5_9FABA</name>
<evidence type="ECO:0000313" key="2">
    <source>
        <dbReference type="EMBL" id="MED6112324.1"/>
    </source>
</evidence>
<dbReference type="Proteomes" id="UP001341840">
    <property type="component" value="Unassembled WGS sequence"/>
</dbReference>
<evidence type="ECO:0000313" key="3">
    <source>
        <dbReference type="Proteomes" id="UP001341840"/>
    </source>
</evidence>
<gene>
    <name evidence="2" type="ORF">PIB30_060679</name>
</gene>
<sequence>MDCDSGVSFLALVHHNGEIKRRSWEGVKFKSKCPTNVFITSRISFLDLQASVVRKLGLDTRKRVSHIYYRVPVAVVSTTVKYDCLSIKSDKDLQADHPQPIYAGPSHVPIPLRVLVSDRVTSPSFDVNLQPDNDDACDLGDNHSSVKLAVAVAGMPRPPSPNICHAVPDPMVEESLRCNDSDEEPALIEGDSDDDEGTIPVARDGPSSFGTQQYPPHFSTLNLEVGYGVSPVDRGSGPNVHGLQGSHGSNVLGEFRIGQTFQTKEEALLALKNYNIRRGVEYRVLESDHAKYHGK</sequence>
<feature type="region of interest" description="Disordered" evidence="1">
    <location>
        <begin position="188"/>
        <end position="210"/>
    </location>
</feature>
<proteinExistence type="predicted"/>
<keyword evidence="3" id="KW-1185">Reference proteome</keyword>
<feature type="compositionally biased region" description="Acidic residues" evidence="1">
    <location>
        <begin position="188"/>
        <end position="197"/>
    </location>
</feature>
<reference evidence="2 3" key="1">
    <citation type="journal article" date="2023" name="Plants (Basel)">
        <title>Bridging the Gap: Combining Genomics and Transcriptomics Approaches to Understand Stylosanthes scabra, an Orphan Legume from the Brazilian Caatinga.</title>
        <authorList>
            <person name="Ferreira-Neto J.R.C."/>
            <person name="da Silva M.D."/>
            <person name="Binneck E."/>
            <person name="de Melo N.F."/>
            <person name="da Silva R.H."/>
            <person name="de Melo A.L.T.M."/>
            <person name="Pandolfi V."/>
            <person name="Bustamante F.O."/>
            <person name="Brasileiro-Vidal A.C."/>
            <person name="Benko-Iseppon A.M."/>
        </authorList>
    </citation>
    <scope>NUCLEOTIDE SEQUENCE [LARGE SCALE GENOMIC DNA]</scope>
    <source>
        <tissue evidence="2">Leaves</tissue>
    </source>
</reference>
<evidence type="ECO:0000256" key="1">
    <source>
        <dbReference type="SAM" id="MobiDB-lite"/>
    </source>
</evidence>
<protein>
    <submittedName>
        <fullName evidence="2">Uncharacterized protein</fullName>
    </submittedName>
</protein>
<accession>A0ABU6QME5</accession>
<comment type="caution">
    <text evidence="2">The sequence shown here is derived from an EMBL/GenBank/DDBJ whole genome shotgun (WGS) entry which is preliminary data.</text>
</comment>
<dbReference type="EMBL" id="JASCZI010000540">
    <property type="protein sequence ID" value="MED6112324.1"/>
    <property type="molecule type" value="Genomic_DNA"/>
</dbReference>
<organism evidence="2 3">
    <name type="scientific">Stylosanthes scabra</name>
    <dbReference type="NCBI Taxonomy" id="79078"/>
    <lineage>
        <taxon>Eukaryota</taxon>
        <taxon>Viridiplantae</taxon>
        <taxon>Streptophyta</taxon>
        <taxon>Embryophyta</taxon>
        <taxon>Tracheophyta</taxon>
        <taxon>Spermatophyta</taxon>
        <taxon>Magnoliopsida</taxon>
        <taxon>eudicotyledons</taxon>
        <taxon>Gunneridae</taxon>
        <taxon>Pentapetalae</taxon>
        <taxon>rosids</taxon>
        <taxon>fabids</taxon>
        <taxon>Fabales</taxon>
        <taxon>Fabaceae</taxon>
        <taxon>Papilionoideae</taxon>
        <taxon>50 kb inversion clade</taxon>
        <taxon>dalbergioids sensu lato</taxon>
        <taxon>Dalbergieae</taxon>
        <taxon>Pterocarpus clade</taxon>
        <taxon>Stylosanthes</taxon>
    </lineage>
</organism>